<dbReference type="Proteomes" id="UP000266723">
    <property type="component" value="Unassembled WGS sequence"/>
</dbReference>
<evidence type="ECO:0000313" key="2">
    <source>
        <dbReference type="Proteomes" id="UP000266723"/>
    </source>
</evidence>
<gene>
    <name evidence="1" type="ORF">DY000_02020619</name>
</gene>
<name>A0ABQ7E6B0_BRACR</name>
<reference evidence="1 2" key="1">
    <citation type="journal article" date="2020" name="BMC Genomics">
        <title>Intraspecific diversification of the crop wild relative Brassica cretica Lam. using demographic model selection.</title>
        <authorList>
            <person name="Kioukis A."/>
            <person name="Michalopoulou V.A."/>
            <person name="Briers L."/>
            <person name="Pirintsos S."/>
            <person name="Studholme D.J."/>
            <person name="Pavlidis P."/>
            <person name="Sarris P.F."/>
        </authorList>
    </citation>
    <scope>NUCLEOTIDE SEQUENCE [LARGE SCALE GENOMIC DNA]</scope>
    <source>
        <strain evidence="2">cv. PFS-1207/04</strain>
    </source>
</reference>
<protein>
    <submittedName>
        <fullName evidence="1">Uncharacterized protein</fullName>
    </submittedName>
</protein>
<accession>A0ABQ7E6B0</accession>
<comment type="caution">
    <text evidence="1">The sequence shown here is derived from an EMBL/GenBank/DDBJ whole genome shotgun (WGS) entry which is preliminary data.</text>
</comment>
<sequence length="69" mass="7689">MNFRGVISEDFFRRPGDSVKKVKKIVEAFVLRPKIAAAVETTADRRNAGDMSSREAFCAAGMRSIQLLK</sequence>
<keyword evidence="2" id="KW-1185">Reference proteome</keyword>
<proteinExistence type="predicted"/>
<dbReference type="EMBL" id="QGKV02000299">
    <property type="protein sequence ID" value="KAF3592562.1"/>
    <property type="molecule type" value="Genomic_DNA"/>
</dbReference>
<organism evidence="1 2">
    <name type="scientific">Brassica cretica</name>
    <name type="common">Mustard</name>
    <dbReference type="NCBI Taxonomy" id="69181"/>
    <lineage>
        <taxon>Eukaryota</taxon>
        <taxon>Viridiplantae</taxon>
        <taxon>Streptophyta</taxon>
        <taxon>Embryophyta</taxon>
        <taxon>Tracheophyta</taxon>
        <taxon>Spermatophyta</taxon>
        <taxon>Magnoliopsida</taxon>
        <taxon>eudicotyledons</taxon>
        <taxon>Gunneridae</taxon>
        <taxon>Pentapetalae</taxon>
        <taxon>rosids</taxon>
        <taxon>malvids</taxon>
        <taxon>Brassicales</taxon>
        <taxon>Brassicaceae</taxon>
        <taxon>Brassiceae</taxon>
        <taxon>Brassica</taxon>
    </lineage>
</organism>
<evidence type="ECO:0000313" key="1">
    <source>
        <dbReference type="EMBL" id="KAF3592562.1"/>
    </source>
</evidence>